<protein>
    <submittedName>
        <fullName evidence="1">Uncharacterized protein</fullName>
    </submittedName>
</protein>
<sequence length="26" mass="2997">MKDYDGADSIIEKILQVAFKRVPDIM</sequence>
<gene>
    <name evidence="1" type="ORF">METZ01_LOCUS283852</name>
</gene>
<name>A0A382L202_9ZZZZ</name>
<dbReference type="EMBL" id="UINC01084392">
    <property type="protein sequence ID" value="SVC30998.1"/>
    <property type="molecule type" value="Genomic_DNA"/>
</dbReference>
<evidence type="ECO:0000313" key="1">
    <source>
        <dbReference type="EMBL" id="SVC30998.1"/>
    </source>
</evidence>
<accession>A0A382L202</accession>
<reference evidence="1" key="1">
    <citation type="submission" date="2018-05" db="EMBL/GenBank/DDBJ databases">
        <authorList>
            <person name="Lanie J.A."/>
            <person name="Ng W.-L."/>
            <person name="Kazmierczak K.M."/>
            <person name="Andrzejewski T.M."/>
            <person name="Davidsen T.M."/>
            <person name="Wayne K.J."/>
            <person name="Tettelin H."/>
            <person name="Glass J.I."/>
            <person name="Rusch D."/>
            <person name="Podicherti R."/>
            <person name="Tsui H.-C.T."/>
            <person name="Winkler M.E."/>
        </authorList>
    </citation>
    <scope>NUCLEOTIDE SEQUENCE</scope>
</reference>
<dbReference type="AlphaFoldDB" id="A0A382L202"/>
<organism evidence="1">
    <name type="scientific">marine metagenome</name>
    <dbReference type="NCBI Taxonomy" id="408172"/>
    <lineage>
        <taxon>unclassified sequences</taxon>
        <taxon>metagenomes</taxon>
        <taxon>ecological metagenomes</taxon>
    </lineage>
</organism>
<proteinExistence type="predicted"/>